<gene>
    <name evidence="3" type="ORF">E4O86_16140</name>
</gene>
<dbReference type="PANTHER" id="PTHR12526:SF636">
    <property type="entry name" value="BLL3647 PROTEIN"/>
    <property type="match status" value="1"/>
</dbReference>
<dbReference type="OrthoDB" id="9806708at2"/>
<dbReference type="Gene3D" id="3.40.50.2000">
    <property type="entry name" value="Glycogen Phosphorylase B"/>
    <property type="match status" value="2"/>
</dbReference>
<dbReference type="AlphaFoldDB" id="A0A964T8E4"/>
<organism evidence="3 4">
    <name type="scientific">Propylenella binzhouense</name>
    <dbReference type="NCBI Taxonomy" id="2555902"/>
    <lineage>
        <taxon>Bacteria</taxon>
        <taxon>Pseudomonadati</taxon>
        <taxon>Pseudomonadota</taxon>
        <taxon>Alphaproteobacteria</taxon>
        <taxon>Hyphomicrobiales</taxon>
        <taxon>Propylenellaceae</taxon>
        <taxon>Propylenella</taxon>
    </lineage>
</organism>
<evidence type="ECO:0000313" key="3">
    <source>
        <dbReference type="EMBL" id="MYZ49242.1"/>
    </source>
</evidence>
<keyword evidence="4" id="KW-1185">Reference proteome</keyword>
<evidence type="ECO:0000259" key="2">
    <source>
        <dbReference type="Pfam" id="PF13439"/>
    </source>
</evidence>
<dbReference type="Pfam" id="PF13692">
    <property type="entry name" value="Glyco_trans_1_4"/>
    <property type="match status" value="1"/>
</dbReference>
<dbReference type="RefSeq" id="WP_161141583.1">
    <property type="nucleotide sequence ID" value="NZ_SPKJ01000065.1"/>
</dbReference>
<dbReference type="GO" id="GO:0016757">
    <property type="term" value="F:glycosyltransferase activity"/>
    <property type="evidence" value="ECO:0007669"/>
    <property type="project" value="TreeGrafter"/>
</dbReference>
<evidence type="ECO:0000256" key="1">
    <source>
        <dbReference type="SAM" id="MobiDB-lite"/>
    </source>
</evidence>
<dbReference type="SUPFAM" id="SSF53756">
    <property type="entry name" value="UDP-Glycosyltransferase/glycogen phosphorylase"/>
    <property type="match status" value="1"/>
</dbReference>
<dbReference type="Proteomes" id="UP000773614">
    <property type="component" value="Unassembled WGS sequence"/>
</dbReference>
<accession>A0A964T8E4</accession>
<proteinExistence type="predicted"/>
<dbReference type="InterPro" id="IPR028098">
    <property type="entry name" value="Glyco_trans_4-like_N"/>
</dbReference>
<feature type="region of interest" description="Disordered" evidence="1">
    <location>
        <begin position="382"/>
        <end position="404"/>
    </location>
</feature>
<comment type="caution">
    <text evidence="3">The sequence shown here is derived from an EMBL/GenBank/DDBJ whole genome shotgun (WGS) entry which is preliminary data.</text>
</comment>
<protein>
    <submittedName>
        <fullName evidence="3">Glycosyltransferase family 1 protein</fullName>
    </submittedName>
</protein>
<name>A0A964T8E4_9HYPH</name>
<evidence type="ECO:0000313" key="4">
    <source>
        <dbReference type="Proteomes" id="UP000773614"/>
    </source>
</evidence>
<dbReference type="PANTHER" id="PTHR12526">
    <property type="entry name" value="GLYCOSYLTRANSFERASE"/>
    <property type="match status" value="1"/>
</dbReference>
<reference evidence="3" key="1">
    <citation type="submission" date="2019-03" db="EMBL/GenBank/DDBJ databases">
        <title>Afifella sp. nov., isolated from activated sludge.</title>
        <authorList>
            <person name="Li Q."/>
            <person name="Liu Y."/>
        </authorList>
    </citation>
    <scope>NUCLEOTIDE SEQUENCE</scope>
    <source>
        <strain evidence="3">L72</strain>
    </source>
</reference>
<sequence length="404" mass="43283">MAETRLSILHVVRSPIGGIFRHIADLALAQTRAGHRVGILCDSSTGGAFEAEMIARLAPEIAEGVERIPMTRAIGPRDLPTVLAVARTARRLRPDVIHAHGAKGGVYGRLAGALERRRGRPVCAFYAPHGGSLHYDPKSLEGRVYFKVERALEHLTDGLVHVSRYEQQTYREKVGIPRCPAHVVHNGLRPEEFDPVSPAPDPVDFLYIGMMRDLKGVDLFIEALRATARSNPAVRAVLVGDGEPADMVRYRAMVAEAGLGERVRFEPPMPARGAFALARTIVVPSRAESLPYIVLEAGAAGLPMIATRVGGIPEIFEGEADKLVAPGSAAALAAAMAGALGDPARMADDAARRRGRLSRQFSLAHMVESIEAIYRAALARRIPGSRPGDSGNDPGRPGESARAA</sequence>
<dbReference type="EMBL" id="SPKJ01000065">
    <property type="protein sequence ID" value="MYZ49242.1"/>
    <property type="molecule type" value="Genomic_DNA"/>
</dbReference>
<dbReference type="CDD" id="cd03801">
    <property type="entry name" value="GT4_PimA-like"/>
    <property type="match status" value="1"/>
</dbReference>
<feature type="domain" description="Glycosyltransferase subfamily 4-like N-terminal" evidence="2">
    <location>
        <begin position="16"/>
        <end position="191"/>
    </location>
</feature>
<dbReference type="Pfam" id="PF13439">
    <property type="entry name" value="Glyco_transf_4"/>
    <property type="match status" value="1"/>
</dbReference>